<organism evidence="2 3">
    <name type="scientific">Giardia muris</name>
    <dbReference type="NCBI Taxonomy" id="5742"/>
    <lineage>
        <taxon>Eukaryota</taxon>
        <taxon>Metamonada</taxon>
        <taxon>Diplomonadida</taxon>
        <taxon>Hexamitidae</taxon>
        <taxon>Giardiinae</taxon>
        <taxon>Giardia</taxon>
    </lineage>
</organism>
<dbReference type="EMBL" id="VDLU01000001">
    <property type="protein sequence ID" value="TNJ29626.1"/>
    <property type="molecule type" value="Genomic_DNA"/>
</dbReference>
<proteinExistence type="predicted"/>
<feature type="coiled-coil region" evidence="1">
    <location>
        <begin position="121"/>
        <end position="179"/>
    </location>
</feature>
<dbReference type="Pfam" id="PF15294">
    <property type="entry name" value="Leu_zip"/>
    <property type="match status" value="1"/>
</dbReference>
<sequence length="183" mass="20650">MREQIKGVVDFFAQLSETLLDELRALFTGQVVMAESEGSGVMTIGAVVDVLRSLESLTLSTVSSESKRIGLLAGTLTCQLMQQAREKDCDIAPIVSELESEALVNYVLGKEESPKRKEAEVLDQELRAMELTQDVVELQRRVKELEKELSDKVQNTTQYRNLVKMLRTKTEEVEALEMQLKER</sequence>
<reference evidence="2 3" key="1">
    <citation type="submission" date="2019-05" db="EMBL/GenBank/DDBJ databases">
        <title>The compact genome of Giardia muris reveals important steps in the evolution of intestinal protozoan parasites.</title>
        <authorList>
            <person name="Xu F."/>
            <person name="Jimenez-Gonzalez A."/>
            <person name="Einarsson E."/>
            <person name="Astvaldsson A."/>
            <person name="Peirasmaki D."/>
            <person name="Eckmann L."/>
            <person name="Andersson J.O."/>
            <person name="Svard S.G."/>
            <person name="Jerlstrom-Hultqvist J."/>
        </authorList>
    </citation>
    <scope>NUCLEOTIDE SEQUENCE [LARGE SCALE GENOMIC DNA]</scope>
    <source>
        <strain evidence="2 3">Roberts-Thomson</strain>
    </source>
</reference>
<accession>A0A4Z1SUV9</accession>
<evidence type="ECO:0008006" key="4">
    <source>
        <dbReference type="Google" id="ProtNLM"/>
    </source>
</evidence>
<evidence type="ECO:0000256" key="1">
    <source>
        <dbReference type="SAM" id="Coils"/>
    </source>
</evidence>
<protein>
    <recommendedName>
        <fullName evidence="4">Leucine zipper transcription factor-like protein 1</fullName>
    </recommendedName>
</protein>
<keyword evidence="1" id="KW-0175">Coiled coil</keyword>
<evidence type="ECO:0000313" key="3">
    <source>
        <dbReference type="Proteomes" id="UP000315496"/>
    </source>
</evidence>
<dbReference type="InterPro" id="IPR026157">
    <property type="entry name" value="LZTFL1"/>
</dbReference>
<keyword evidence="3" id="KW-1185">Reference proteome</keyword>
<dbReference type="OrthoDB" id="10257509at2759"/>
<comment type="caution">
    <text evidence="2">The sequence shown here is derived from an EMBL/GenBank/DDBJ whole genome shotgun (WGS) entry which is preliminary data.</text>
</comment>
<dbReference type="VEuPathDB" id="GiardiaDB:GMRT_16280"/>
<gene>
    <name evidence="2" type="ORF">GMRT_16280</name>
</gene>
<dbReference type="AlphaFoldDB" id="A0A4Z1SUV9"/>
<name>A0A4Z1SUV9_GIAMU</name>
<evidence type="ECO:0000313" key="2">
    <source>
        <dbReference type="EMBL" id="TNJ29626.1"/>
    </source>
</evidence>
<dbReference type="Proteomes" id="UP000315496">
    <property type="component" value="Chromosome 1"/>
</dbReference>